<evidence type="ECO:0000256" key="5">
    <source>
        <dbReference type="ARBA" id="ARBA00023239"/>
    </source>
</evidence>
<feature type="domain" description="YjeF C-terminal" evidence="8">
    <location>
        <begin position="15"/>
        <end position="270"/>
    </location>
</feature>
<comment type="catalytic activity">
    <reaction evidence="6">
        <text>(6S)-NADPHX + ADP = AMP + phosphate + NADPH + H(+)</text>
        <dbReference type="Rhea" id="RHEA:32235"/>
        <dbReference type="ChEBI" id="CHEBI:15378"/>
        <dbReference type="ChEBI" id="CHEBI:43474"/>
        <dbReference type="ChEBI" id="CHEBI:57783"/>
        <dbReference type="ChEBI" id="CHEBI:64076"/>
        <dbReference type="ChEBI" id="CHEBI:456215"/>
        <dbReference type="ChEBI" id="CHEBI:456216"/>
        <dbReference type="EC" id="4.2.1.136"/>
    </reaction>
</comment>
<evidence type="ECO:0000313" key="10">
    <source>
        <dbReference type="Proteomes" id="UP000178572"/>
    </source>
</evidence>
<evidence type="ECO:0000256" key="1">
    <source>
        <dbReference type="ARBA" id="ARBA00022741"/>
    </source>
</evidence>
<feature type="binding site" evidence="6">
    <location>
        <position position="45"/>
    </location>
    <ligand>
        <name>(6S)-NADPHX</name>
        <dbReference type="ChEBI" id="CHEBI:64076"/>
    </ligand>
</feature>
<dbReference type="Proteomes" id="UP000178572">
    <property type="component" value="Unassembled WGS sequence"/>
</dbReference>
<dbReference type="AlphaFoldDB" id="A0A1F6DZT1"/>
<protein>
    <recommendedName>
        <fullName evidence="6">ADP-dependent (S)-NAD(P)H-hydrate dehydratase</fullName>
        <ecNumber evidence="6">4.2.1.136</ecNumber>
    </recommendedName>
    <alternativeName>
        <fullName evidence="6">ADP-dependent NAD(P)HX dehydratase</fullName>
    </alternativeName>
</protein>
<dbReference type="PROSITE" id="PS01050">
    <property type="entry name" value="YJEF_C_2"/>
    <property type="match status" value="1"/>
</dbReference>
<dbReference type="GO" id="GO:0110051">
    <property type="term" value="P:metabolite repair"/>
    <property type="evidence" value="ECO:0007669"/>
    <property type="project" value="TreeGrafter"/>
</dbReference>
<dbReference type="GO" id="GO:0052855">
    <property type="term" value="F:ADP-dependent NAD(P)H-hydrate dehydratase activity"/>
    <property type="evidence" value="ECO:0007669"/>
    <property type="project" value="UniProtKB-UniRule"/>
</dbReference>
<feature type="binding site" evidence="6">
    <location>
        <position position="210"/>
    </location>
    <ligand>
        <name>AMP</name>
        <dbReference type="ChEBI" id="CHEBI:456215"/>
    </ligand>
</feature>
<evidence type="ECO:0000256" key="3">
    <source>
        <dbReference type="ARBA" id="ARBA00022857"/>
    </source>
</evidence>
<dbReference type="PANTHER" id="PTHR12592">
    <property type="entry name" value="ATP-DEPENDENT (S)-NAD(P)H-HYDRATE DEHYDRATASE FAMILY MEMBER"/>
    <property type="match status" value="1"/>
</dbReference>
<organism evidence="9 10">
    <name type="scientific">Candidatus Kaiserbacteria bacterium RIFCSPHIGHO2_02_FULL_59_21</name>
    <dbReference type="NCBI Taxonomy" id="1798500"/>
    <lineage>
        <taxon>Bacteria</taxon>
        <taxon>Candidatus Kaiseribacteriota</taxon>
    </lineage>
</organism>
<keyword evidence="3 6" id="KW-0521">NADP</keyword>
<gene>
    <name evidence="6" type="primary">nnrD</name>
    <name evidence="9" type="ORF">A3C21_00580</name>
</gene>
<dbReference type="CDD" id="cd01171">
    <property type="entry name" value="YXKO-related"/>
    <property type="match status" value="1"/>
</dbReference>
<dbReference type="PROSITE" id="PS51383">
    <property type="entry name" value="YJEF_C_3"/>
    <property type="match status" value="1"/>
</dbReference>
<dbReference type="InterPro" id="IPR029056">
    <property type="entry name" value="Ribokinase-like"/>
</dbReference>
<feature type="region of interest" description="Disordered" evidence="7">
    <location>
        <begin position="1"/>
        <end position="26"/>
    </location>
</feature>
<dbReference type="Gene3D" id="3.40.1190.20">
    <property type="match status" value="1"/>
</dbReference>
<comment type="caution">
    <text evidence="9">The sequence shown here is derived from an EMBL/GenBank/DDBJ whole genome shotgun (WGS) entry which is preliminary data.</text>
</comment>
<comment type="subunit">
    <text evidence="6">Homotetramer.</text>
</comment>
<evidence type="ECO:0000256" key="6">
    <source>
        <dbReference type="HAMAP-Rule" id="MF_01965"/>
    </source>
</evidence>
<sequence length="276" mass="28591">MNPRPRPPSGKPLGFPTPPSAVLPPRGRATGRVLVVGGSEEYAGAPYLAGIAALRAGAESVVVMAPEQVAWAINALSPDLMTRKLPGRWLSRAHERAIRRMMKTADILLVGNGAGVLPGTAALMRSLMLSPLPKVVDADALKVLRGNAVRNAILTPNAGEWALLEKNNDIEKLLAAKNVIVRKGPATAILSGTRTFIVRANEGLQKAGTGDVLAGMIAGFLAAGLSPLAAAKKACETGNTVADILTKKKRGYHFLASDLAGELVSFSSGKSGKGAA</sequence>
<dbReference type="GO" id="GO:0005524">
    <property type="term" value="F:ATP binding"/>
    <property type="evidence" value="ECO:0007669"/>
    <property type="project" value="UniProtKB-KW"/>
</dbReference>
<evidence type="ECO:0000259" key="8">
    <source>
        <dbReference type="PROSITE" id="PS51383"/>
    </source>
</evidence>
<evidence type="ECO:0000256" key="7">
    <source>
        <dbReference type="SAM" id="MobiDB-lite"/>
    </source>
</evidence>
<reference evidence="9 10" key="1">
    <citation type="journal article" date="2016" name="Nat. Commun.">
        <title>Thousands of microbial genomes shed light on interconnected biogeochemical processes in an aquifer system.</title>
        <authorList>
            <person name="Anantharaman K."/>
            <person name="Brown C.T."/>
            <person name="Hug L.A."/>
            <person name="Sharon I."/>
            <person name="Castelle C.J."/>
            <person name="Probst A.J."/>
            <person name="Thomas B.C."/>
            <person name="Singh A."/>
            <person name="Wilkins M.J."/>
            <person name="Karaoz U."/>
            <person name="Brodie E.L."/>
            <person name="Williams K.H."/>
            <person name="Hubbard S.S."/>
            <person name="Banfield J.F."/>
        </authorList>
    </citation>
    <scope>NUCLEOTIDE SEQUENCE [LARGE SCALE GENOMIC DNA]</scope>
</reference>
<dbReference type="SUPFAM" id="SSF53613">
    <property type="entry name" value="Ribokinase-like"/>
    <property type="match status" value="1"/>
</dbReference>
<dbReference type="GO" id="GO:0046496">
    <property type="term" value="P:nicotinamide nucleotide metabolic process"/>
    <property type="evidence" value="ECO:0007669"/>
    <property type="project" value="UniProtKB-UniRule"/>
</dbReference>
<keyword evidence="4 6" id="KW-0520">NAD</keyword>
<evidence type="ECO:0000256" key="2">
    <source>
        <dbReference type="ARBA" id="ARBA00022840"/>
    </source>
</evidence>
<keyword evidence="1 6" id="KW-0547">Nucleotide-binding</keyword>
<keyword evidence="5 6" id="KW-0456">Lyase</keyword>
<evidence type="ECO:0000313" key="9">
    <source>
        <dbReference type="EMBL" id="OGG66896.1"/>
    </source>
</evidence>
<feature type="binding site" evidence="6">
    <location>
        <position position="113"/>
    </location>
    <ligand>
        <name>(6S)-NADPHX</name>
        <dbReference type="ChEBI" id="CHEBI:64076"/>
    </ligand>
</feature>
<feature type="binding site" evidence="6">
    <location>
        <begin position="183"/>
        <end position="187"/>
    </location>
    <ligand>
        <name>AMP</name>
        <dbReference type="ChEBI" id="CHEBI:456215"/>
    </ligand>
</feature>
<comment type="catalytic activity">
    <reaction evidence="6">
        <text>(6S)-NADHX + ADP = AMP + phosphate + NADH + H(+)</text>
        <dbReference type="Rhea" id="RHEA:32223"/>
        <dbReference type="ChEBI" id="CHEBI:15378"/>
        <dbReference type="ChEBI" id="CHEBI:43474"/>
        <dbReference type="ChEBI" id="CHEBI:57945"/>
        <dbReference type="ChEBI" id="CHEBI:64074"/>
        <dbReference type="ChEBI" id="CHEBI:456215"/>
        <dbReference type="ChEBI" id="CHEBI:456216"/>
        <dbReference type="EC" id="4.2.1.136"/>
    </reaction>
</comment>
<comment type="cofactor">
    <cofactor evidence="6">
        <name>Mg(2+)</name>
        <dbReference type="ChEBI" id="CHEBI:18420"/>
    </cofactor>
</comment>
<evidence type="ECO:0000256" key="4">
    <source>
        <dbReference type="ARBA" id="ARBA00023027"/>
    </source>
</evidence>
<comment type="similarity">
    <text evidence="6">Belongs to the NnrD/CARKD family.</text>
</comment>
<dbReference type="Pfam" id="PF01256">
    <property type="entry name" value="Carb_kinase"/>
    <property type="match status" value="1"/>
</dbReference>
<dbReference type="PANTHER" id="PTHR12592:SF0">
    <property type="entry name" value="ATP-DEPENDENT (S)-NAD(P)H-HYDRATE DEHYDRATASE"/>
    <property type="match status" value="1"/>
</dbReference>
<dbReference type="InterPro" id="IPR000631">
    <property type="entry name" value="CARKD"/>
</dbReference>
<accession>A0A1F6DZT1</accession>
<proteinExistence type="inferred from homology"/>
<dbReference type="InterPro" id="IPR017953">
    <property type="entry name" value="Carbohydrate_kinase_pred_CS"/>
</dbReference>
<name>A0A1F6DZT1_9BACT</name>
<dbReference type="EMBL" id="MFLN01000035">
    <property type="protein sequence ID" value="OGG66896.1"/>
    <property type="molecule type" value="Genomic_DNA"/>
</dbReference>
<comment type="caution">
    <text evidence="6">Lacks conserved residue(s) required for the propagation of feature annotation.</text>
</comment>
<dbReference type="EC" id="4.2.1.136" evidence="6"/>
<dbReference type="STRING" id="1798500.A3C21_00580"/>
<dbReference type="NCBIfam" id="TIGR00196">
    <property type="entry name" value="yjeF_cterm"/>
    <property type="match status" value="1"/>
</dbReference>
<feature type="binding site" evidence="6">
    <location>
        <position position="211"/>
    </location>
    <ligand>
        <name>(6S)-NADPHX</name>
        <dbReference type="ChEBI" id="CHEBI:64076"/>
    </ligand>
</feature>
<comment type="function">
    <text evidence="6">Catalyzes the dehydration of the S-form of NAD(P)HX at the expense of ADP, which is converted to AMP. Together with NAD(P)HX epimerase, which catalyzes the epimerization of the S- and R-forms, the enzyme allows the repair of both epimers of NAD(P)HX, a damaged form of NAD(P)H that is a result of enzymatic or heat-dependent hydration.</text>
</comment>
<keyword evidence="2 6" id="KW-0067">ATP-binding</keyword>
<dbReference type="HAMAP" id="MF_01965">
    <property type="entry name" value="NADHX_dehydratase"/>
    <property type="match status" value="1"/>
</dbReference>
<feature type="compositionally biased region" description="Pro residues" evidence="7">
    <location>
        <begin position="1"/>
        <end position="22"/>
    </location>
</feature>